<keyword evidence="5 8" id="KW-1133">Transmembrane helix</keyword>
<dbReference type="EC" id="2.7.7.65" evidence="2"/>
<evidence type="ECO:0000256" key="7">
    <source>
        <dbReference type="ARBA" id="ARBA00034247"/>
    </source>
</evidence>
<organism evidence="10 11">
    <name type="scientific">Yoonia rhodophyticola</name>
    <dbReference type="NCBI Taxonomy" id="3137370"/>
    <lineage>
        <taxon>Bacteria</taxon>
        <taxon>Pseudomonadati</taxon>
        <taxon>Pseudomonadota</taxon>
        <taxon>Alphaproteobacteria</taxon>
        <taxon>Rhodobacterales</taxon>
        <taxon>Paracoccaceae</taxon>
        <taxon>Yoonia</taxon>
    </lineage>
</organism>
<feature type="transmembrane region" description="Helical" evidence="8">
    <location>
        <begin position="136"/>
        <end position="153"/>
    </location>
</feature>
<dbReference type="PANTHER" id="PTHR45138">
    <property type="entry name" value="REGULATORY COMPONENTS OF SENSORY TRANSDUCTION SYSTEM"/>
    <property type="match status" value="1"/>
</dbReference>
<dbReference type="GO" id="GO:0000155">
    <property type="term" value="F:phosphorelay sensor kinase activity"/>
    <property type="evidence" value="ECO:0007669"/>
    <property type="project" value="InterPro"/>
</dbReference>
<reference evidence="10 11" key="2">
    <citation type="submission" date="2024-08" db="EMBL/GenBank/DDBJ databases">
        <title>Phylogenomic analyses of a clade within the roseobacter group suggest taxonomic reassignments of species of the genera Aestuariivita, Citreicella, Loktanella, Nautella, Pelagibaca, Ruegeria, Thalassobius, Thiobacimonas and Tropicibacter, and the proposal o.</title>
        <authorList>
            <person name="Jeon C.O."/>
        </authorList>
    </citation>
    <scope>NUCLEOTIDE SEQUENCE [LARGE SCALE GENOMIC DNA]</scope>
    <source>
        <strain evidence="10 11">SS1-5</strain>
    </source>
</reference>
<dbReference type="EMBL" id="CP151767">
    <property type="protein sequence ID" value="WZU67090.1"/>
    <property type="molecule type" value="Genomic_DNA"/>
</dbReference>
<dbReference type="PANTHER" id="PTHR45138:SF9">
    <property type="entry name" value="DIGUANYLATE CYCLASE DGCM-RELATED"/>
    <property type="match status" value="1"/>
</dbReference>
<comment type="subcellular location">
    <subcellularLocation>
        <location evidence="1">Cell membrane</location>
        <topology evidence="1">Multi-pass membrane protein</topology>
    </subcellularLocation>
</comment>
<dbReference type="Gene3D" id="3.30.70.270">
    <property type="match status" value="1"/>
</dbReference>
<evidence type="ECO:0000259" key="9">
    <source>
        <dbReference type="PROSITE" id="PS50887"/>
    </source>
</evidence>
<dbReference type="GO" id="GO:0052621">
    <property type="term" value="F:diguanylate cyclase activity"/>
    <property type="evidence" value="ECO:0007669"/>
    <property type="project" value="UniProtKB-EC"/>
</dbReference>
<dbReference type="Pfam" id="PF00990">
    <property type="entry name" value="GGDEF"/>
    <property type="match status" value="1"/>
</dbReference>
<comment type="catalytic activity">
    <reaction evidence="7">
        <text>2 GTP = 3',3'-c-di-GMP + 2 diphosphate</text>
        <dbReference type="Rhea" id="RHEA:24898"/>
        <dbReference type="ChEBI" id="CHEBI:33019"/>
        <dbReference type="ChEBI" id="CHEBI:37565"/>
        <dbReference type="ChEBI" id="CHEBI:58805"/>
        <dbReference type="EC" id="2.7.7.65"/>
    </reaction>
</comment>
<dbReference type="AlphaFoldDB" id="A0AAN0M9D0"/>
<reference evidence="11" key="1">
    <citation type="submission" date="2024-04" db="EMBL/GenBank/DDBJ databases">
        <title>Phylogenomic analyses of a clade within the roseobacter group suggest taxonomic reassignments of species of the genera Aestuariivita, Citreicella, Loktanella, Nautella, Pelagibaca, Ruegeria, Thalassobius, Thiobacimonas and Tropicibacter, and the proposal o.</title>
        <authorList>
            <person name="Jeon C.O."/>
        </authorList>
    </citation>
    <scope>NUCLEOTIDE SEQUENCE [LARGE SCALE GENOMIC DNA]</scope>
    <source>
        <strain evidence="11">SS1-5</strain>
    </source>
</reference>
<keyword evidence="11" id="KW-1185">Reference proteome</keyword>
<protein>
    <recommendedName>
        <fullName evidence="2">diguanylate cyclase</fullName>
        <ecNumber evidence="2">2.7.7.65</ecNumber>
    </recommendedName>
</protein>
<evidence type="ECO:0000313" key="11">
    <source>
        <dbReference type="Proteomes" id="UP001470809"/>
    </source>
</evidence>
<dbReference type="GO" id="GO:0005886">
    <property type="term" value="C:plasma membrane"/>
    <property type="evidence" value="ECO:0007669"/>
    <property type="project" value="UniProtKB-SubCell"/>
</dbReference>
<dbReference type="Proteomes" id="UP001470809">
    <property type="component" value="Chromosome"/>
</dbReference>
<dbReference type="Pfam" id="PF07694">
    <property type="entry name" value="5TM-5TMR_LYT"/>
    <property type="match status" value="1"/>
</dbReference>
<dbReference type="InterPro" id="IPR029787">
    <property type="entry name" value="Nucleotide_cyclase"/>
</dbReference>
<feature type="transmembrane region" description="Helical" evidence="8">
    <location>
        <begin position="165"/>
        <end position="185"/>
    </location>
</feature>
<evidence type="ECO:0000256" key="2">
    <source>
        <dbReference type="ARBA" id="ARBA00012528"/>
    </source>
</evidence>
<gene>
    <name evidence="10" type="ORF">AABB31_19355</name>
</gene>
<accession>A0AAN0M9D0</accession>
<dbReference type="KEGG" id="yrh:AABB31_19355"/>
<keyword evidence="6 8" id="KW-0472">Membrane</keyword>
<evidence type="ECO:0000256" key="3">
    <source>
        <dbReference type="ARBA" id="ARBA00022475"/>
    </source>
</evidence>
<dbReference type="PROSITE" id="PS50887">
    <property type="entry name" value="GGDEF"/>
    <property type="match status" value="1"/>
</dbReference>
<feature type="transmembrane region" description="Helical" evidence="8">
    <location>
        <begin position="66"/>
        <end position="84"/>
    </location>
</feature>
<name>A0AAN0M9D0_9RHOB</name>
<dbReference type="InterPro" id="IPR000160">
    <property type="entry name" value="GGDEF_dom"/>
</dbReference>
<dbReference type="NCBIfam" id="TIGR00254">
    <property type="entry name" value="GGDEF"/>
    <property type="match status" value="1"/>
</dbReference>
<keyword evidence="3" id="KW-1003">Cell membrane</keyword>
<evidence type="ECO:0000256" key="4">
    <source>
        <dbReference type="ARBA" id="ARBA00022692"/>
    </source>
</evidence>
<feature type="transmembrane region" description="Helical" evidence="8">
    <location>
        <begin position="35"/>
        <end position="54"/>
    </location>
</feature>
<evidence type="ECO:0000256" key="8">
    <source>
        <dbReference type="SAM" id="Phobius"/>
    </source>
</evidence>
<sequence length="375" mass="40997">MIDFNQLISTFVDPIALIMALVLAASILRRKQITVFKYNIAVGGLFSVAVVYTMSDPIPIYSGGIYDMRFLLVGAATALINPYAGGMAMMTSIIYRIAIGGDGVAPGIGGSVIAFMAGWAWRYYVNDLPLADWKKASILGGMLTLHSLSIFLAPQTYWGQLFATLLPYMAMTNVVGALLIKHLLYDQLSFLSQSEGLRSEAALDYLTGLLNRRSLERRYRAVAARNEMLKGGLSAVYFDVDNFKAVNDKHGHAAGDEVLRTIARRVAAVLREHDIFARVSGDEFVIILPDIGLTEAQNIAERCRRVIADRFVTTGSLHIPVTISLGAIWVQDSPTIDAVLQQADKALYRAKDQGRNVVVFSKSGNKPHPQDPVAA</sequence>
<dbReference type="RefSeq" id="WP_342076402.1">
    <property type="nucleotide sequence ID" value="NZ_CP151767.2"/>
</dbReference>
<evidence type="ECO:0000313" key="10">
    <source>
        <dbReference type="EMBL" id="WZU67090.1"/>
    </source>
</evidence>
<feature type="domain" description="GGDEF" evidence="9">
    <location>
        <begin position="231"/>
        <end position="363"/>
    </location>
</feature>
<evidence type="ECO:0000256" key="5">
    <source>
        <dbReference type="ARBA" id="ARBA00022989"/>
    </source>
</evidence>
<dbReference type="InterPro" id="IPR043128">
    <property type="entry name" value="Rev_trsase/Diguanyl_cyclase"/>
</dbReference>
<dbReference type="SMART" id="SM00267">
    <property type="entry name" value="GGDEF"/>
    <property type="match status" value="1"/>
</dbReference>
<feature type="transmembrane region" description="Helical" evidence="8">
    <location>
        <begin position="6"/>
        <end position="28"/>
    </location>
</feature>
<keyword evidence="4 8" id="KW-0812">Transmembrane</keyword>
<dbReference type="GO" id="GO:0071555">
    <property type="term" value="P:cell wall organization"/>
    <property type="evidence" value="ECO:0007669"/>
    <property type="project" value="InterPro"/>
</dbReference>
<dbReference type="FunFam" id="3.30.70.270:FF:000001">
    <property type="entry name" value="Diguanylate cyclase domain protein"/>
    <property type="match status" value="1"/>
</dbReference>
<dbReference type="InterPro" id="IPR050469">
    <property type="entry name" value="Diguanylate_Cyclase"/>
</dbReference>
<feature type="transmembrane region" description="Helical" evidence="8">
    <location>
        <begin position="104"/>
        <end position="124"/>
    </location>
</feature>
<proteinExistence type="predicted"/>
<evidence type="ECO:0000256" key="1">
    <source>
        <dbReference type="ARBA" id="ARBA00004651"/>
    </source>
</evidence>
<dbReference type="CDD" id="cd01949">
    <property type="entry name" value="GGDEF"/>
    <property type="match status" value="1"/>
</dbReference>
<dbReference type="SUPFAM" id="SSF55073">
    <property type="entry name" value="Nucleotide cyclase"/>
    <property type="match status" value="1"/>
</dbReference>
<dbReference type="InterPro" id="IPR011620">
    <property type="entry name" value="Sig_transdc_His_kinase_LytS_TM"/>
</dbReference>
<evidence type="ECO:0000256" key="6">
    <source>
        <dbReference type="ARBA" id="ARBA00023136"/>
    </source>
</evidence>